<evidence type="ECO:0000256" key="12">
    <source>
        <dbReference type="SAM" id="Phobius"/>
    </source>
</evidence>
<dbReference type="Proteomes" id="UP000030635">
    <property type="component" value="Chromosome"/>
</dbReference>
<dbReference type="SUPFAM" id="SSF55604">
    <property type="entry name" value="Glucose permease domain IIB"/>
    <property type="match status" value="1"/>
</dbReference>
<dbReference type="eggNOG" id="COG1263">
    <property type="taxonomic scope" value="Bacteria"/>
</dbReference>
<dbReference type="GO" id="GO:0008982">
    <property type="term" value="F:protein-N(PI)-phosphohistidine-sugar phosphotransferase activity"/>
    <property type="evidence" value="ECO:0007669"/>
    <property type="project" value="InterPro"/>
</dbReference>
<keyword evidence="5 16" id="KW-0808">Transferase</keyword>
<dbReference type="FunFam" id="2.70.70.10:FF:000001">
    <property type="entry name" value="PTS system glucose-specific IIA component"/>
    <property type="match status" value="1"/>
</dbReference>
<sequence>MKYENLAKEIIKNIGGKENVSSLTHCITRLRFKLKDEKKANTDVLKNMDGVVTVVQSGGQYQVVIGNHVPDVYADVVAVAGLSEGSGNNSSEKMKTFDKLIDIISGVFQPILGVLAATGMIKGFLSMFVALGWLSPESGAYTILQTIGDSLFYFFPIFLGFTAAKKFNVNQFVAMAIGASLVHPTITGIAGKTIEFFGIPIIMPSGGYASTVIPVILSIVFASYVEKLFKKIIPDIVKTFIVPMLTLVVVVPVTFLVIGPVASYASEILGNITLTIYNLNSTIAGLFIGGFYQVFVMFGLHWGLVPIAMNNFSVLGYDPIVATSVAICFAQTGVVLAIALKAKNKKLKSLCVPSIISGFFGVTEPAIYGITLPRKKPFIVSCIIGAVTGGILGFFESKKYMPGGMGIFVLPNFIGSNGLDKGFYGVAIAMAAGLILGFLAMLFVKLDPKDMEDDNSNIDGSQNSENTLVKQEVISSPLKGKLTELKNVEDEAFACGALGKGIAIMPTEGKVVAPADGILTTLFPTGHAMGITTNNGAEILIHVGMDTVKLEGKHFTLKAKQGDIIKKGQTLVEFDIKAIEKEGYSLITPVIITNSDNYLDVVEIDKKQIGFKEDLLTVVI</sequence>
<evidence type="ECO:0000256" key="7">
    <source>
        <dbReference type="ARBA" id="ARBA00022692"/>
    </source>
</evidence>
<dbReference type="InterPro" id="IPR036878">
    <property type="entry name" value="Glu_permease_IIB"/>
</dbReference>
<keyword evidence="9 12" id="KW-1133">Transmembrane helix</keyword>
<accession>A0A0A7G1X9</accession>
<feature type="transmembrane region" description="Helical" evidence="12">
    <location>
        <begin position="286"/>
        <end position="308"/>
    </location>
</feature>
<gene>
    <name evidence="16" type="ORF">U729_2124</name>
</gene>
<keyword evidence="8" id="KW-0418">Kinase</keyword>
<evidence type="ECO:0000256" key="10">
    <source>
        <dbReference type="ARBA" id="ARBA00023136"/>
    </source>
</evidence>
<evidence type="ECO:0000256" key="9">
    <source>
        <dbReference type="ARBA" id="ARBA00022989"/>
    </source>
</evidence>
<dbReference type="PANTHER" id="PTHR30175:SF1">
    <property type="entry name" value="PTS SYSTEM ARBUTIN-, CELLOBIOSE-, AND SALICIN-SPECIFIC EIIBC COMPONENT-RELATED"/>
    <property type="match status" value="1"/>
</dbReference>
<dbReference type="Gene3D" id="2.70.70.10">
    <property type="entry name" value="Glucose Permease (Domain IIA)"/>
    <property type="match status" value="1"/>
</dbReference>
<feature type="transmembrane region" description="Helical" evidence="12">
    <location>
        <begin position="378"/>
        <end position="395"/>
    </location>
</feature>
<dbReference type="GO" id="GO:0005886">
    <property type="term" value="C:plasma membrane"/>
    <property type="evidence" value="ECO:0007669"/>
    <property type="project" value="UniProtKB-SubCell"/>
</dbReference>
<dbReference type="Gene3D" id="3.30.1360.60">
    <property type="entry name" value="Glucose permease domain IIB"/>
    <property type="match status" value="1"/>
</dbReference>
<proteinExistence type="predicted"/>
<feature type="transmembrane region" description="Helical" evidence="12">
    <location>
        <begin position="320"/>
        <end position="340"/>
    </location>
</feature>
<dbReference type="GO" id="GO:0090589">
    <property type="term" value="F:protein-phosphocysteine-trehalose phosphotransferase system transporter activity"/>
    <property type="evidence" value="ECO:0007669"/>
    <property type="project" value="TreeGrafter"/>
</dbReference>
<evidence type="ECO:0000259" key="14">
    <source>
        <dbReference type="PROSITE" id="PS51098"/>
    </source>
</evidence>
<name>A0A0A7G1X9_9CLOT</name>
<evidence type="ECO:0000256" key="3">
    <source>
        <dbReference type="ARBA" id="ARBA00022475"/>
    </source>
</evidence>
<keyword evidence="6" id="KW-0598">Phosphotransferase system</keyword>
<evidence type="ECO:0000256" key="11">
    <source>
        <dbReference type="PROSITE-ProRule" id="PRU00421"/>
    </source>
</evidence>
<keyword evidence="7 12" id="KW-0812">Transmembrane</keyword>
<evidence type="ECO:0000256" key="6">
    <source>
        <dbReference type="ARBA" id="ARBA00022683"/>
    </source>
</evidence>
<feature type="domain" description="PTS EIIA type-1" evidence="13">
    <location>
        <begin position="490"/>
        <end position="594"/>
    </location>
</feature>
<dbReference type="InterPro" id="IPR001996">
    <property type="entry name" value="PTS_IIB_1"/>
</dbReference>
<dbReference type="GO" id="GO:0015771">
    <property type="term" value="P:trehalose transport"/>
    <property type="evidence" value="ECO:0007669"/>
    <property type="project" value="TreeGrafter"/>
</dbReference>
<evidence type="ECO:0000256" key="5">
    <source>
        <dbReference type="ARBA" id="ARBA00022679"/>
    </source>
</evidence>
<dbReference type="InterPro" id="IPR011297">
    <property type="entry name" value="PTS_IIABC_b_glu"/>
</dbReference>
<feature type="domain" description="PTS EIIB type-1" evidence="14">
    <location>
        <begin position="4"/>
        <end position="86"/>
    </location>
</feature>
<dbReference type="EMBL" id="CP006905">
    <property type="protein sequence ID" value="AIY85016.1"/>
    <property type="molecule type" value="Genomic_DNA"/>
</dbReference>
<dbReference type="PROSITE" id="PS00371">
    <property type="entry name" value="PTS_EIIA_TYPE_1_HIS"/>
    <property type="match status" value="1"/>
</dbReference>
<dbReference type="InterPro" id="IPR050558">
    <property type="entry name" value="PTS_Sugar-Specific_Components"/>
</dbReference>
<dbReference type="eggNOG" id="COG2190">
    <property type="taxonomic scope" value="Bacteria"/>
</dbReference>
<dbReference type="Pfam" id="PF00367">
    <property type="entry name" value="PTS_EIIB"/>
    <property type="match status" value="1"/>
</dbReference>
<dbReference type="PROSITE" id="PS51093">
    <property type="entry name" value="PTS_EIIA_TYPE_1"/>
    <property type="match status" value="1"/>
</dbReference>
<keyword evidence="4" id="KW-0762">Sugar transport</keyword>
<dbReference type="InterPro" id="IPR003352">
    <property type="entry name" value="PTS_EIIC"/>
</dbReference>
<evidence type="ECO:0000259" key="15">
    <source>
        <dbReference type="PROSITE" id="PS51103"/>
    </source>
</evidence>
<keyword evidence="3" id="KW-1003">Cell membrane</keyword>
<dbReference type="RefSeq" id="WP_039314657.1">
    <property type="nucleotide sequence ID" value="NZ_CP006905.1"/>
</dbReference>
<dbReference type="PROSITE" id="PS51098">
    <property type="entry name" value="PTS_EIIB_TYPE_1"/>
    <property type="match status" value="1"/>
</dbReference>
<dbReference type="InterPro" id="IPR001127">
    <property type="entry name" value="PTS_EIIA_1_perm"/>
</dbReference>
<dbReference type="CDD" id="cd00212">
    <property type="entry name" value="PTS_IIB_glc"/>
    <property type="match status" value="1"/>
</dbReference>
<dbReference type="GO" id="GO:0016301">
    <property type="term" value="F:kinase activity"/>
    <property type="evidence" value="ECO:0007669"/>
    <property type="project" value="UniProtKB-KW"/>
</dbReference>
<dbReference type="InterPro" id="IPR011055">
    <property type="entry name" value="Dup_hybrid_motif"/>
</dbReference>
<evidence type="ECO:0000256" key="1">
    <source>
        <dbReference type="ARBA" id="ARBA00004651"/>
    </source>
</evidence>
<dbReference type="NCBIfam" id="TIGR01995">
    <property type="entry name" value="PTS-II-ABC-beta"/>
    <property type="match status" value="1"/>
</dbReference>
<feature type="transmembrane region" description="Helical" evidence="12">
    <location>
        <begin position="140"/>
        <end position="160"/>
    </location>
</feature>
<feature type="transmembrane region" description="Helical" evidence="12">
    <location>
        <begin position="423"/>
        <end position="444"/>
    </location>
</feature>
<keyword evidence="17" id="KW-1185">Reference proteome</keyword>
<reference evidence="16 17" key="1">
    <citation type="journal article" date="2015" name="Infect. Genet. Evol.">
        <title>Genomic sequences of six botulinum neurotoxin-producing strains representing three clostridial species illustrate the mobility and diversity of botulinum neurotoxin genes.</title>
        <authorList>
            <person name="Smith T.J."/>
            <person name="Hill K.K."/>
            <person name="Xie G."/>
            <person name="Foley B.T."/>
            <person name="Williamson C.H."/>
            <person name="Foster J.T."/>
            <person name="Johnson S.L."/>
            <person name="Chertkov O."/>
            <person name="Teshima H."/>
            <person name="Gibbons H.S."/>
            <person name="Johnsky L.A."/>
            <person name="Karavis M.A."/>
            <person name="Smith L.A."/>
        </authorList>
    </citation>
    <scope>NUCLEOTIDE SEQUENCE [LARGE SCALE GENOMIC DNA]</scope>
    <source>
        <strain evidence="16 17">Sullivan</strain>
    </source>
</reference>
<dbReference type="OrthoDB" id="92465at2"/>
<evidence type="ECO:0000256" key="8">
    <source>
        <dbReference type="ARBA" id="ARBA00022777"/>
    </source>
</evidence>
<evidence type="ECO:0000313" key="17">
    <source>
        <dbReference type="Proteomes" id="UP000030635"/>
    </source>
</evidence>
<dbReference type="GO" id="GO:0009401">
    <property type="term" value="P:phosphoenolpyruvate-dependent sugar phosphotransferase system"/>
    <property type="evidence" value="ECO:0007669"/>
    <property type="project" value="UniProtKB-KW"/>
</dbReference>
<dbReference type="InterPro" id="IPR018113">
    <property type="entry name" value="PTrfase_EIIB_Cys"/>
</dbReference>
<dbReference type="PANTHER" id="PTHR30175">
    <property type="entry name" value="PHOSPHOTRANSFERASE SYSTEM TRANSPORT PROTEIN"/>
    <property type="match status" value="1"/>
</dbReference>
<dbReference type="Pfam" id="PF02378">
    <property type="entry name" value="PTS_EIIC"/>
    <property type="match status" value="1"/>
</dbReference>
<dbReference type="EC" id="2.7.1.69" evidence="16"/>
<dbReference type="InterPro" id="IPR013013">
    <property type="entry name" value="PTS_EIIC_1"/>
</dbReference>
<dbReference type="KEGG" id="cbv:U729_2124"/>
<protein>
    <submittedName>
        <fullName evidence="16">PTS system, beta-glucoside-specific IIABC component family protein</fullName>
        <ecNumber evidence="16">2.7.1.69</ecNumber>
    </submittedName>
</protein>
<dbReference type="SUPFAM" id="SSF51261">
    <property type="entry name" value="Duplicated hybrid motif"/>
    <property type="match status" value="1"/>
</dbReference>
<organism evidence="16 17">
    <name type="scientific">Clostridium baratii str. Sullivan</name>
    <dbReference type="NCBI Taxonomy" id="1415775"/>
    <lineage>
        <taxon>Bacteria</taxon>
        <taxon>Bacillati</taxon>
        <taxon>Bacillota</taxon>
        <taxon>Clostridia</taxon>
        <taxon>Eubacteriales</taxon>
        <taxon>Clostridiaceae</taxon>
        <taxon>Clostridium</taxon>
    </lineage>
</organism>
<feature type="transmembrane region" description="Helical" evidence="12">
    <location>
        <begin position="172"/>
        <end position="191"/>
    </location>
</feature>
<dbReference type="NCBIfam" id="TIGR00830">
    <property type="entry name" value="PTBA"/>
    <property type="match status" value="1"/>
</dbReference>
<evidence type="ECO:0000256" key="2">
    <source>
        <dbReference type="ARBA" id="ARBA00022448"/>
    </source>
</evidence>
<feature type="domain" description="PTS EIIC type-1" evidence="15">
    <location>
        <begin position="102"/>
        <end position="456"/>
    </location>
</feature>
<dbReference type="Pfam" id="PF00358">
    <property type="entry name" value="PTS_EIIA_1"/>
    <property type="match status" value="1"/>
</dbReference>
<evidence type="ECO:0000259" key="13">
    <source>
        <dbReference type="PROSITE" id="PS51093"/>
    </source>
</evidence>
<comment type="subcellular location">
    <subcellularLocation>
        <location evidence="1">Cell membrane</location>
        <topology evidence="1">Multi-pass membrane protein</topology>
    </subcellularLocation>
</comment>
<feature type="transmembrane region" description="Helical" evidence="12">
    <location>
        <begin position="103"/>
        <end position="134"/>
    </location>
</feature>
<dbReference type="FunFam" id="3.30.1360.60:FF:000001">
    <property type="entry name" value="PTS system glucose-specific IIBC component PtsG"/>
    <property type="match status" value="1"/>
</dbReference>
<dbReference type="HOGENOM" id="CLU_012312_2_2_9"/>
<keyword evidence="2" id="KW-0813">Transport</keyword>
<dbReference type="eggNOG" id="COG1264">
    <property type="taxonomic scope" value="Bacteria"/>
</dbReference>
<dbReference type="AlphaFoldDB" id="A0A0A7G1X9"/>
<feature type="active site" description="Phosphocysteine intermediate; for EIIB activity" evidence="11">
    <location>
        <position position="26"/>
    </location>
</feature>
<keyword evidence="10 12" id="KW-0472">Membrane</keyword>
<feature type="transmembrane region" description="Helical" evidence="12">
    <location>
        <begin position="236"/>
        <end position="255"/>
    </location>
</feature>
<evidence type="ECO:0000256" key="4">
    <source>
        <dbReference type="ARBA" id="ARBA00022597"/>
    </source>
</evidence>
<dbReference type="PROSITE" id="PS01035">
    <property type="entry name" value="PTS_EIIB_TYPE_1_CYS"/>
    <property type="match status" value="1"/>
</dbReference>
<evidence type="ECO:0000313" key="16">
    <source>
        <dbReference type="EMBL" id="AIY85016.1"/>
    </source>
</evidence>
<feature type="transmembrane region" description="Helical" evidence="12">
    <location>
        <begin position="197"/>
        <end position="224"/>
    </location>
</feature>
<dbReference type="PROSITE" id="PS51103">
    <property type="entry name" value="PTS_EIIC_TYPE_1"/>
    <property type="match status" value="1"/>
</dbReference>